<gene>
    <name evidence="2" type="ORF">ODALV1_LOCUS11008</name>
</gene>
<feature type="compositionally biased region" description="Polar residues" evidence="1">
    <location>
        <begin position="188"/>
        <end position="200"/>
    </location>
</feature>
<evidence type="ECO:0000313" key="2">
    <source>
        <dbReference type="EMBL" id="CAL8101962.1"/>
    </source>
</evidence>
<feature type="region of interest" description="Disordered" evidence="1">
    <location>
        <begin position="184"/>
        <end position="206"/>
    </location>
</feature>
<protein>
    <submittedName>
        <fullName evidence="2">Uncharacterized protein</fullName>
    </submittedName>
</protein>
<organism evidence="2 3">
    <name type="scientific">Orchesella dallaii</name>
    <dbReference type="NCBI Taxonomy" id="48710"/>
    <lineage>
        <taxon>Eukaryota</taxon>
        <taxon>Metazoa</taxon>
        <taxon>Ecdysozoa</taxon>
        <taxon>Arthropoda</taxon>
        <taxon>Hexapoda</taxon>
        <taxon>Collembola</taxon>
        <taxon>Entomobryomorpha</taxon>
        <taxon>Entomobryoidea</taxon>
        <taxon>Orchesellidae</taxon>
        <taxon>Orchesellinae</taxon>
        <taxon>Orchesella</taxon>
    </lineage>
</organism>
<sequence>MRRLKRGGLYDYINFICKKYSGHTSKKESQEDHIEMMGLVGECGVSMSMIVDGDRSVMTCSIRSHPNNGMHDNQKGMLGKRDKCLMPLTRVLRPTSGESKLRLEQLRKDSPPQTLFRIKGRVSTYDTFRFQSRSQSSKKHYCMGLNLFSLKTEQPVDLGEAETGNDEDCDLELQETLTIAAIRKSDPSKNFPSVSQQSTESKSEME</sequence>
<dbReference type="EMBL" id="CAXLJM020000033">
    <property type="protein sequence ID" value="CAL8101962.1"/>
    <property type="molecule type" value="Genomic_DNA"/>
</dbReference>
<dbReference type="Proteomes" id="UP001642540">
    <property type="component" value="Unassembled WGS sequence"/>
</dbReference>
<comment type="caution">
    <text evidence="2">The sequence shown here is derived from an EMBL/GenBank/DDBJ whole genome shotgun (WGS) entry which is preliminary data.</text>
</comment>
<evidence type="ECO:0000313" key="3">
    <source>
        <dbReference type="Proteomes" id="UP001642540"/>
    </source>
</evidence>
<name>A0ABP1QI82_9HEXA</name>
<accession>A0ABP1QI82</accession>
<reference evidence="2 3" key="1">
    <citation type="submission" date="2024-08" db="EMBL/GenBank/DDBJ databases">
        <authorList>
            <person name="Cucini C."/>
            <person name="Frati F."/>
        </authorList>
    </citation>
    <scope>NUCLEOTIDE SEQUENCE [LARGE SCALE GENOMIC DNA]</scope>
</reference>
<keyword evidence="3" id="KW-1185">Reference proteome</keyword>
<evidence type="ECO:0000256" key="1">
    <source>
        <dbReference type="SAM" id="MobiDB-lite"/>
    </source>
</evidence>
<proteinExistence type="predicted"/>